<dbReference type="Proteomes" id="UP001576780">
    <property type="component" value="Unassembled WGS sequence"/>
</dbReference>
<evidence type="ECO:0000313" key="1">
    <source>
        <dbReference type="EMBL" id="MFB2832910.1"/>
    </source>
</evidence>
<protein>
    <submittedName>
        <fullName evidence="1">Uncharacterized protein</fullName>
    </submittedName>
</protein>
<comment type="caution">
    <text evidence="1">The sequence shown here is derived from an EMBL/GenBank/DDBJ whole genome shotgun (WGS) entry which is preliminary data.</text>
</comment>
<gene>
    <name evidence="1" type="ORF">ACE1CA_00095</name>
</gene>
<accession>A0ABV4WCV9</accession>
<proteinExistence type="predicted"/>
<dbReference type="RefSeq" id="WP_413275387.1">
    <property type="nucleotide sequence ID" value="NZ_JBHFNT010000004.1"/>
</dbReference>
<dbReference type="EMBL" id="JBHFNT010000004">
    <property type="protein sequence ID" value="MFB2832910.1"/>
    <property type="molecule type" value="Genomic_DNA"/>
</dbReference>
<organism evidence="1 2">
    <name type="scientific">Floridaenema evergladense BLCC-F167</name>
    <dbReference type="NCBI Taxonomy" id="3153639"/>
    <lineage>
        <taxon>Bacteria</taxon>
        <taxon>Bacillati</taxon>
        <taxon>Cyanobacteriota</taxon>
        <taxon>Cyanophyceae</taxon>
        <taxon>Oscillatoriophycideae</taxon>
        <taxon>Aerosakkonematales</taxon>
        <taxon>Aerosakkonemataceae</taxon>
        <taxon>Floridanema</taxon>
        <taxon>Floridanema evergladense</taxon>
    </lineage>
</organism>
<reference evidence="1 2" key="1">
    <citation type="submission" date="2024-09" db="EMBL/GenBank/DDBJ databases">
        <title>Floridaenema gen nov. (Aerosakkonemataceae, Aerosakkonematales ord. nov., Cyanobacteria) from benthic tropical and subtropical fresh waters, with the description of four new species.</title>
        <authorList>
            <person name="Moretto J.A."/>
            <person name="Berthold D.E."/>
            <person name="Lefler F.W."/>
            <person name="Huang I.-S."/>
            <person name="Laughinghouse H. IV."/>
        </authorList>
    </citation>
    <scope>NUCLEOTIDE SEQUENCE [LARGE SCALE GENOMIC DNA]</scope>
    <source>
        <strain evidence="1 2">BLCC-F167</strain>
    </source>
</reference>
<name>A0ABV4WCV9_9CYAN</name>
<sequence length="119" mass="13401">MTGVSLPDRKQFLLNLDTFHNTHYRVWAGGIPVIQSNGSMPKIKQLPYEKIALIPGLDDTTTAWEVRIVKSGELAPLIRADRTWAISFDGGATQQICRVVPPIREHNNPELAWIVTLRK</sequence>
<evidence type="ECO:0000313" key="2">
    <source>
        <dbReference type="Proteomes" id="UP001576780"/>
    </source>
</evidence>
<keyword evidence="2" id="KW-1185">Reference proteome</keyword>